<feature type="compositionally biased region" description="Basic and acidic residues" evidence="8">
    <location>
        <begin position="119"/>
        <end position="134"/>
    </location>
</feature>
<feature type="region of interest" description="Disordered" evidence="8">
    <location>
        <begin position="109"/>
        <end position="134"/>
    </location>
</feature>
<comment type="function">
    <text evidence="5">Required for box C/D snoRNAs accumulation involved in snoRNA processing, snoRNA transport to the nucleolus and ribosome biogenesis.</text>
</comment>
<evidence type="ECO:0000256" key="5">
    <source>
        <dbReference type="ARBA" id="ARBA00049598"/>
    </source>
</evidence>
<keyword evidence="4" id="KW-0862">Zinc</keyword>
<dbReference type="EMBL" id="OZ037945">
    <property type="protein sequence ID" value="CAL1700908.1"/>
    <property type="molecule type" value="Genomic_DNA"/>
</dbReference>
<feature type="region of interest" description="Disordered" evidence="8">
    <location>
        <begin position="454"/>
        <end position="488"/>
    </location>
</feature>
<dbReference type="CDD" id="cd23023">
    <property type="entry name" value="zf-HIT_BCD1"/>
    <property type="match status" value="1"/>
</dbReference>
<evidence type="ECO:0000256" key="4">
    <source>
        <dbReference type="ARBA" id="ARBA00022833"/>
    </source>
</evidence>
<dbReference type="PANTHER" id="PTHR13483:SF3">
    <property type="entry name" value="BOX C_D SNORNA PROTEIN 1"/>
    <property type="match status" value="1"/>
</dbReference>
<dbReference type="InterPro" id="IPR051639">
    <property type="entry name" value="BCD1"/>
</dbReference>
<evidence type="ECO:0000259" key="9">
    <source>
        <dbReference type="PROSITE" id="PS51083"/>
    </source>
</evidence>
<feature type="compositionally biased region" description="Polar residues" evidence="8">
    <location>
        <begin position="18"/>
        <end position="27"/>
    </location>
</feature>
<feature type="domain" description="HIT-type" evidence="9">
    <location>
        <begin position="31"/>
        <end position="66"/>
    </location>
</feature>
<keyword evidence="3 7" id="KW-0863">Zinc-finger</keyword>
<dbReference type="InterPro" id="IPR057721">
    <property type="entry name" value="BCD1_alpha/beta"/>
</dbReference>
<feature type="region of interest" description="Disordered" evidence="8">
    <location>
        <begin position="393"/>
        <end position="438"/>
    </location>
</feature>
<evidence type="ECO:0000256" key="7">
    <source>
        <dbReference type="PROSITE-ProRule" id="PRU00453"/>
    </source>
</evidence>
<feature type="compositionally biased region" description="Acidic residues" evidence="8">
    <location>
        <begin position="372"/>
        <end position="381"/>
    </location>
</feature>
<dbReference type="Pfam" id="PF04438">
    <property type="entry name" value="zf-HIT"/>
    <property type="match status" value="1"/>
</dbReference>
<dbReference type="Pfam" id="PF25790">
    <property type="entry name" value="BCD1"/>
    <property type="match status" value="1"/>
</dbReference>
<gene>
    <name evidence="10" type="ORF">GFSPODELE1_LOCUS3340</name>
</gene>
<feature type="region of interest" description="Disordered" evidence="8">
    <location>
        <begin position="364"/>
        <end position="383"/>
    </location>
</feature>
<feature type="region of interest" description="Disordered" evidence="8">
    <location>
        <begin position="1"/>
        <end position="27"/>
    </location>
</feature>
<name>A0ABP1CZ18_9APHY</name>
<feature type="compositionally biased region" description="Acidic residues" evidence="8">
    <location>
        <begin position="470"/>
        <end position="488"/>
    </location>
</feature>
<evidence type="ECO:0000256" key="8">
    <source>
        <dbReference type="SAM" id="MobiDB-lite"/>
    </source>
</evidence>
<proteinExistence type="inferred from homology"/>
<evidence type="ECO:0000313" key="10">
    <source>
        <dbReference type="EMBL" id="CAL1700908.1"/>
    </source>
</evidence>
<evidence type="ECO:0000256" key="1">
    <source>
        <dbReference type="ARBA" id="ARBA00022553"/>
    </source>
</evidence>
<evidence type="ECO:0000256" key="2">
    <source>
        <dbReference type="ARBA" id="ARBA00022723"/>
    </source>
</evidence>
<dbReference type="Proteomes" id="UP001497453">
    <property type="component" value="Chromosome 2"/>
</dbReference>
<dbReference type="InterPro" id="IPR007529">
    <property type="entry name" value="Znf_HIT"/>
</dbReference>
<keyword evidence="1" id="KW-0597">Phosphoprotein</keyword>
<evidence type="ECO:0000256" key="3">
    <source>
        <dbReference type="ARBA" id="ARBA00022771"/>
    </source>
</evidence>
<dbReference type="Gene3D" id="3.30.60.190">
    <property type="match status" value="1"/>
</dbReference>
<protein>
    <recommendedName>
        <fullName evidence="9">HIT-type domain-containing protein</fullName>
    </recommendedName>
</protein>
<sequence length="488" mass="54070">MEENAVAGPSEPKDDSSPTDGSSTASQSPICAICTKTAAVYTCPRCSTRTCSLACSQTHKTQGEGCSGVRNKAAYVPMNQYGYMALMDDYVFLEDVGRKVGDWGKEIVQGGYTSTTDGNRGRGRDLRGRGRGRGRETAIVHGNPIRNKRDTLKMELDFRDIEMDMLPVGMERRTLNQSTWDFKNKTALLTIEFIFHPPPNPYPSSAPEQPFTLLTHRNRFEDSILTCVQSKLAERGKSKKEKPIPVWVIDLIAPNPDDVEAFTNPTCVMPTKVDPLASLQSRPTILRPGHIVREGYYKLEPTESLEKVLRHKQFVEYPTIEIWEDGSFNGTVVDDRGAVMHNSEDERKPKRRKLGVREGRKAINGLLGGYGSEDEEEEDEKEERNVMGLLAGYTGSDEEGEGDKEPAPGDQLPPPSPLDEDEWGDEDAEGETDDEYVEESAENVAAMLEKLRQAGVLRDPSSDGRVSLAVDEDEQVDWGDSGDEGTVS</sequence>
<evidence type="ECO:0000313" key="11">
    <source>
        <dbReference type="Proteomes" id="UP001497453"/>
    </source>
</evidence>
<evidence type="ECO:0000256" key="6">
    <source>
        <dbReference type="ARBA" id="ARBA00049654"/>
    </source>
</evidence>
<dbReference type="PANTHER" id="PTHR13483">
    <property type="entry name" value="BOX C_D SNORNA PROTEIN 1-RELATED"/>
    <property type="match status" value="1"/>
</dbReference>
<keyword evidence="11" id="KW-1185">Reference proteome</keyword>
<accession>A0ABP1CZ18</accession>
<dbReference type="SUPFAM" id="SSF144232">
    <property type="entry name" value="HIT/MYND zinc finger-like"/>
    <property type="match status" value="1"/>
</dbReference>
<keyword evidence="2" id="KW-0479">Metal-binding</keyword>
<dbReference type="PROSITE" id="PS51083">
    <property type="entry name" value="ZF_HIT"/>
    <property type="match status" value="1"/>
</dbReference>
<reference evidence="11" key="1">
    <citation type="submission" date="2024-04" db="EMBL/GenBank/DDBJ databases">
        <authorList>
            <person name="Shaw F."/>
            <person name="Minotto A."/>
        </authorList>
    </citation>
    <scope>NUCLEOTIDE SEQUENCE [LARGE SCALE GENOMIC DNA]</scope>
</reference>
<organism evidence="10 11">
    <name type="scientific">Somion occarium</name>
    <dbReference type="NCBI Taxonomy" id="3059160"/>
    <lineage>
        <taxon>Eukaryota</taxon>
        <taxon>Fungi</taxon>
        <taxon>Dikarya</taxon>
        <taxon>Basidiomycota</taxon>
        <taxon>Agaricomycotina</taxon>
        <taxon>Agaricomycetes</taxon>
        <taxon>Polyporales</taxon>
        <taxon>Cerrenaceae</taxon>
        <taxon>Somion</taxon>
    </lineage>
</organism>
<comment type="similarity">
    <text evidence="6">Belongs to the BCD1 family.</text>
</comment>
<feature type="compositionally biased region" description="Acidic residues" evidence="8">
    <location>
        <begin position="418"/>
        <end position="438"/>
    </location>
</feature>